<dbReference type="NCBIfam" id="TIGR00045">
    <property type="entry name" value="glycerate kinase"/>
    <property type="match status" value="1"/>
</dbReference>
<dbReference type="InterPro" id="IPR004381">
    <property type="entry name" value="Glycerate_kinase"/>
</dbReference>
<organism evidence="4">
    <name type="scientific">freshwater metagenome</name>
    <dbReference type="NCBI Taxonomy" id="449393"/>
    <lineage>
        <taxon>unclassified sequences</taxon>
        <taxon>metagenomes</taxon>
        <taxon>ecological metagenomes</taxon>
    </lineage>
</organism>
<dbReference type="GO" id="GO:0031388">
    <property type="term" value="P:organic acid phosphorylation"/>
    <property type="evidence" value="ECO:0007669"/>
    <property type="project" value="InterPro"/>
</dbReference>
<dbReference type="EMBL" id="CAEZZF010000023">
    <property type="protein sequence ID" value="CAB4748245.1"/>
    <property type="molecule type" value="Genomic_DNA"/>
</dbReference>
<evidence type="ECO:0000256" key="2">
    <source>
        <dbReference type="ARBA" id="ARBA00022679"/>
    </source>
</evidence>
<protein>
    <submittedName>
        <fullName evidence="4">Unannotated protein</fullName>
    </submittedName>
</protein>
<dbReference type="PANTHER" id="PTHR21599:SF0">
    <property type="entry name" value="GLYCERATE KINASE"/>
    <property type="match status" value="1"/>
</dbReference>
<reference evidence="4" key="1">
    <citation type="submission" date="2020-05" db="EMBL/GenBank/DDBJ databases">
        <authorList>
            <person name="Chiriac C."/>
            <person name="Salcher M."/>
            <person name="Ghai R."/>
            <person name="Kavagutti S V."/>
        </authorList>
    </citation>
    <scope>NUCLEOTIDE SEQUENCE</scope>
</reference>
<dbReference type="AlphaFoldDB" id="A0A6J6TN65"/>
<dbReference type="Pfam" id="PF02595">
    <property type="entry name" value="Gly_kinase"/>
    <property type="match status" value="1"/>
</dbReference>
<evidence type="ECO:0000256" key="3">
    <source>
        <dbReference type="ARBA" id="ARBA00022777"/>
    </source>
</evidence>
<comment type="similarity">
    <text evidence="1">Belongs to the glycerate kinase type-1 family.</text>
</comment>
<dbReference type="PIRSF" id="PIRSF006078">
    <property type="entry name" value="GlxK"/>
    <property type="match status" value="1"/>
</dbReference>
<evidence type="ECO:0000313" key="4">
    <source>
        <dbReference type="EMBL" id="CAB4748245.1"/>
    </source>
</evidence>
<accession>A0A6J6TN65</accession>
<dbReference type="InterPro" id="IPR018193">
    <property type="entry name" value="Glyc_kinase_flavodox-like_fold"/>
</dbReference>
<evidence type="ECO:0000256" key="1">
    <source>
        <dbReference type="ARBA" id="ARBA00006284"/>
    </source>
</evidence>
<dbReference type="Gene3D" id="3.90.1510.10">
    <property type="entry name" value="Glycerate kinase, domain 2"/>
    <property type="match status" value="1"/>
</dbReference>
<keyword evidence="3" id="KW-0418">Kinase</keyword>
<name>A0A6J6TN65_9ZZZZ</name>
<sequence length="374" mass="40148">MKKYNPREPLQVLVLPEKFKGSLSAIEAGQVIAETISATTDKWIVEVQPVADGGDGSLVILLRENFREIPLTCQGALGDIGLRRIGIEDHHVFIELAEICGIGLLGKGNLDPFRASTFGLGEAFLSAIKNGANEVTFSLGGSASIDGGFGFLCALGAQGFDDKGREVSADLNGLRNLSSVDLRGIKETYKEVKVTVLVDVDNPLCGPNGAAYTFGLQKGLKEEELQEVDLALKNLFEVLSPQGNEKMFYANGLGAAGGVPLALVKLFESTVISGSDWFLERLDLKKKIRQADLVITTEGRFDAQSTMGKITGKIIEESSNSAKDCILIAGDIENIQLHEQKASLISMSNLAGGVQASLDDPRKWLMEATSLLFE</sequence>
<proteinExistence type="inferred from homology"/>
<dbReference type="GO" id="GO:0008887">
    <property type="term" value="F:glycerate kinase activity"/>
    <property type="evidence" value="ECO:0007669"/>
    <property type="project" value="InterPro"/>
</dbReference>
<keyword evidence="2" id="KW-0808">Transferase</keyword>
<dbReference type="InterPro" id="IPR036129">
    <property type="entry name" value="Glycerate_kinase_sf"/>
</dbReference>
<dbReference type="Gene3D" id="3.40.50.10350">
    <property type="entry name" value="Glycerate kinase, domain 1"/>
    <property type="match status" value="1"/>
</dbReference>
<dbReference type="PANTHER" id="PTHR21599">
    <property type="entry name" value="GLYCERATE KINASE"/>
    <property type="match status" value="1"/>
</dbReference>
<dbReference type="SUPFAM" id="SSF110738">
    <property type="entry name" value="Glycerate kinase I"/>
    <property type="match status" value="1"/>
</dbReference>
<dbReference type="InterPro" id="IPR018197">
    <property type="entry name" value="Glycerate_kinase_RE-like"/>
</dbReference>
<gene>
    <name evidence="4" type="ORF">UFOPK2837_00438</name>
</gene>